<dbReference type="PANTHER" id="PTHR35586">
    <property type="entry name" value="SLL1691 PROTEIN"/>
    <property type="match status" value="1"/>
</dbReference>
<accession>A0ABR9WCM7</accession>
<protein>
    <recommendedName>
        <fullName evidence="3">Transposase (putative) YhgA-like domain-containing protein</fullName>
    </recommendedName>
</protein>
<dbReference type="EMBL" id="JACYGY010000001">
    <property type="protein sequence ID" value="MBE9463230.1"/>
    <property type="molecule type" value="Genomic_DNA"/>
</dbReference>
<proteinExistence type="predicted"/>
<keyword evidence="2" id="KW-1185">Reference proteome</keyword>
<dbReference type="RefSeq" id="WP_194121377.1">
    <property type="nucleotide sequence ID" value="NZ_JACYGY010000001.1"/>
</dbReference>
<dbReference type="PANTHER" id="PTHR35586:SF1">
    <property type="entry name" value="SLL1691 PROTEIN"/>
    <property type="match status" value="1"/>
</dbReference>
<name>A0ABR9WCM7_9BACT</name>
<reference evidence="2" key="1">
    <citation type="submission" date="2023-07" db="EMBL/GenBank/DDBJ databases">
        <title>Dyadobacter sp. nov 'subterranea' isolated from contaminted grondwater.</title>
        <authorList>
            <person name="Szabo I."/>
            <person name="Al-Omari J."/>
            <person name="Szerdahelyi S.G."/>
            <person name="Rado J."/>
        </authorList>
    </citation>
    <scope>NUCLEOTIDE SEQUENCE [LARGE SCALE GENOMIC DNA]</scope>
    <source>
        <strain evidence="2">UP-52</strain>
    </source>
</reference>
<evidence type="ECO:0000313" key="2">
    <source>
        <dbReference type="Proteomes" id="UP000634134"/>
    </source>
</evidence>
<organism evidence="1 2">
    <name type="scientific">Dyadobacter subterraneus</name>
    <dbReference type="NCBI Taxonomy" id="2773304"/>
    <lineage>
        <taxon>Bacteria</taxon>
        <taxon>Pseudomonadati</taxon>
        <taxon>Bacteroidota</taxon>
        <taxon>Cytophagia</taxon>
        <taxon>Cytophagales</taxon>
        <taxon>Spirosomataceae</taxon>
        <taxon>Dyadobacter</taxon>
    </lineage>
</organism>
<sequence length="302" mass="35839">MNRDDTLWKGILENLCEDFLRFFFQDADNVLNIEKGFKFMDKELEQLFPSEEIEAPKFVDKLVKVFTKAGKEEWILVHIEVQGYNDKNFSKRMFTYFYRILDKYGKPLTAIAIFTDRNKRYHPSVFEYEFLGTKNTFSFNTYKIIDQHEADLTKNENPISVVILTVLLALKRKKLNDEDLFNLKYILARNLLKRKIERKKIDDLLIFLHQYLRFADSEYSIKFDKVIEELTENKRNMGIREMVLDRAKREGNNAGKKEGREESQVSIIKNLLLSNRFTTQEIANFTEVTEGFVLNVMKTMNL</sequence>
<gene>
    <name evidence="1" type="ORF">IEE83_15175</name>
</gene>
<comment type="caution">
    <text evidence="1">The sequence shown here is derived from an EMBL/GenBank/DDBJ whole genome shotgun (WGS) entry which is preliminary data.</text>
</comment>
<evidence type="ECO:0008006" key="3">
    <source>
        <dbReference type="Google" id="ProtNLM"/>
    </source>
</evidence>
<evidence type="ECO:0000313" key="1">
    <source>
        <dbReference type="EMBL" id="MBE9463230.1"/>
    </source>
</evidence>
<dbReference type="Proteomes" id="UP000634134">
    <property type="component" value="Unassembled WGS sequence"/>
</dbReference>